<keyword evidence="2" id="KW-1185">Reference proteome</keyword>
<keyword evidence="1" id="KW-0732">Signal</keyword>
<evidence type="ECO:0000313" key="2">
    <source>
        <dbReference type="Proteomes" id="UP000887575"/>
    </source>
</evidence>
<sequence length="74" mass="7377">MGSQSILLRLFLVFALIQNALSGPALYFFCVGGCTSVCSGAVIIGTGGWGTPAVAACVKGCVDVCLIAGIVPTP</sequence>
<organism evidence="2 3">
    <name type="scientific">Mesorhabditis belari</name>
    <dbReference type="NCBI Taxonomy" id="2138241"/>
    <lineage>
        <taxon>Eukaryota</taxon>
        <taxon>Metazoa</taxon>
        <taxon>Ecdysozoa</taxon>
        <taxon>Nematoda</taxon>
        <taxon>Chromadorea</taxon>
        <taxon>Rhabditida</taxon>
        <taxon>Rhabditina</taxon>
        <taxon>Rhabditomorpha</taxon>
        <taxon>Rhabditoidea</taxon>
        <taxon>Rhabditidae</taxon>
        <taxon>Mesorhabditinae</taxon>
        <taxon>Mesorhabditis</taxon>
    </lineage>
</organism>
<protein>
    <submittedName>
        <fullName evidence="3">Uncharacterized protein</fullName>
    </submittedName>
</protein>
<dbReference type="WBParaSite" id="MBELARI_LOCUS14439">
    <property type="protein sequence ID" value="MBELARI_LOCUS14439"/>
    <property type="gene ID" value="MBELARI_LOCUS14439"/>
</dbReference>
<evidence type="ECO:0000256" key="1">
    <source>
        <dbReference type="SAM" id="SignalP"/>
    </source>
</evidence>
<accession>A0AAF3EK89</accession>
<feature type="signal peptide" evidence="1">
    <location>
        <begin position="1"/>
        <end position="22"/>
    </location>
</feature>
<dbReference type="AlphaFoldDB" id="A0AAF3EK89"/>
<name>A0AAF3EK89_9BILA</name>
<dbReference type="Proteomes" id="UP000887575">
    <property type="component" value="Unassembled WGS sequence"/>
</dbReference>
<evidence type="ECO:0000313" key="3">
    <source>
        <dbReference type="WBParaSite" id="MBELARI_LOCUS14439"/>
    </source>
</evidence>
<proteinExistence type="predicted"/>
<feature type="chain" id="PRO_5042134718" evidence="1">
    <location>
        <begin position="23"/>
        <end position="74"/>
    </location>
</feature>
<reference evidence="3" key="1">
    <citation type="submission" date="2024-02" db="UniProtKB">
        <authorList>
            <consortium name="WormBaseParasite"/>
        </authorList>
    </citation>
    <scope>IDENTIFICATION</scope>
</reference>